<comment type="caution">
    <text evidence="3">The sequence shown here is derived from an EMBL/GenBank/DDBJ whole genome shotgun (WGS) entry which is preliminary data.</text>
</comment>
<evidence type="ECO:0008006" key="5">
    <source>
        <dbReference type="Google" id="ProtNLM"/>
    </source>
</evidence>
<keyword evidence="2" id="KW-0812">Transmembrane</keyword>
<keyword evidence="2" id="KW-0472">Membrane</keyword>
<accession>A0ABP0GXB9</accession>
<proteinExistence type="predicted"/>
<keyword evidence="4" id="KW-1185">Reference proteome</keyword>
<evidence type="ECO:0000256" key="1">
    <source>
        <dbReference type="SAM" id="MobiDB-lite"/>
    </source>
</evidence>
<dbReference type="Proteomes" id="UP001642483">
    <property type="component" value="Unassembled WGS sequence"/>
</dbReference>
<evidence type="ECO:0000256" key="2">
    <source>
        <dbReference type="SAM" id="Phobius"/>
    </source>
</evidence>
<feature type="transmembrane region" description="Helical" evidence="2">
    <location>
        <begin position="33"/>
        <end position="54"/>
    </location>
</feature>
<feature type="region of interest" description="Disordered" evidence="1">
    <location>
        <begin position="1"/>
        <end position="26"/>
    </location>
</feature>
<protein>
    <recommendedName>
        <fullName evidence="5">ATP synthase F0 subunit 8</fullName>
    </recommendedName>
</protein>
<sequence>MFHNDESKDEKTHKKSNSDQKTSSNETTLQKFVWDYVFSFLILIVWYIIFAMIAEKMKEDSVTTEYGYEICTVQNFSSTMATSNSKE</sequence>
<organism evidence="3 4">
    <name type="scientific">Clavelina lepadiformis</name>
    <name type="common">Light-bulb sea squirt</name>
    <name type="synonym">Ascidia lepadiformis</name>
    <dbReference type="NCBI Taxonomy" id="159417"/>
    <lineage>
        <taxon>Eukaryota</taxon>
        <taxon>Metazoa</taxon>
        <taxon>Chordata</taxon>
        <taxon>Tunicata</taxon>
        <taxon>Ascidiacea</taxon>
        <taxon>Aplousobranchia</taxon>
        <taxon>Clavelinidae</taxon>
        <taxon>Clavelina</taxon>
    </lineage>
</organism>
<evidence type="ECO:0000313" key="3">
    <source>
        <dbReference type="EMBL" id="CAK8695611.1"/>
    </source>
</evidence>
<dbReference type="EMBL" id="CAWYQH010000152">
    <property type="protein sequence ID" value="CAK8695611.1"/>
    <property type="molecule type" value="Genomic_DNA"/>
</dbReference>
<keyword evidence="2" id="KW-1133">Transmembrane helix</keyword>
<feature type="compositionally biased region" description="Basic and acidic residues" evidence="1">
    <location>
        <begin position="1"/>
        <end position="18"/>
    </location>
</feature>
<gene>
    <name evidence="3" type="ORF">CVLEPA_LOCUS28864</name>
</gene>
<evidence type="ECO:0000313" key="4">
    <source>
        <dbReference type="Proteomes" id="UP001642483"/>
    </source>
</evidence>
<reference evidence="3 4" key="1">
    <citation type="submission" date="2024-02" db="EMBL/GenBank/DDBJ databases">
        <authorList>
            <person name="Daric V."/>
            <person name="Darras S."/>
        </authorList>
    </citation>
    <scope>NUCLEOTIDE SEQUENCE [LARGE SCALE GENOMIC DNA]</scope>
</reference>
<name>A0ABP0GXB9_CLALP</name>